<accession>A0ABZ3FPZ1</accession>
<evidence type="ECO:0000313" key="2">
    <source>
        <dbReference type="EMBL" id="XAN08146.1"/>
    </source>
</evidence>
<gene>
    <name evidence="2" type="ORF">AADG42_12815</name>
</gene>
<feature type="transmembrane region" description="Helical" evidence="1">
    <location>
        <begin position="90"/>
        <end position="111"/>
    </location>
</feature>
<proteinExistence type="predicted"/>
<keyword evidence="1" id="KW-1133">Transmembrane helix</keyword>
<feature type="transmembrane region" description="Helical" evidence="1">
    <location>
        <begin position="172"/>
        <end position="194"/>
    </location>
</feature>
<keyword evidence="3" id="KW-1185">Reference proteome</keyword>
<keyword evidence="1" id="KW-0472">Membrane</keyword>
<sequence>MNTAIWIALAVPMIVSVAPITQGRGHKIDEKQLARYVSKRGLPLPPALRQPVLDRIGRQERSALTWTLILFALGVGAALIVELATGFNGFSGLLVLLPPAFGAGLGTYLGVRRTRGHLVADAPRVARSQAIEVSDYTTRAEDLAVKLALVTVLVAAAAALVVWLLVPVKPSGGAWVPAILVGVTAILVGLWALARKAERDLIDRPQHAHTELELAWDDATRTDAIRALRDNSVMLSLISVLGLLVVAGTWVIEPQVRAAGMDLTLALGLVAFGVGVACWIALIVPWATGRSRRNPALGLWIGKFGVA</sequence>
<feature type="transmembrane region" description="Helical" evidence="1">
    <location>
        <begin position="63"/>
        <end position="84"/>
    </location>
</feature>
<keyword evidence="1" id="KW-0812">Transmembrane</keyword>
<evidence type="ECO:0000256" key="1">
    <source>
        <dbReference type="SAM" id="Phobius"/>
    </source>
</evidence>
<protein>
    <submittedName>
        <fullName evidence="2">Uncharacterized protein</fullName>
    </submittedName>
</protein>
<reference evidence="2 3" key="1">
    <citation type="submission" date="2024-04" db="EMBL/GenBank/DDBJ databases">
        <title>Isolation of an actinomycete strain from pig manure.</title>
        <authorList>
            <person name="Gong T."/>
            <person name="Yu Z."/>
            <person name="An M."/>
            <person name="Wei C."/>
            <person name="Yang W."/>
            <person name="Liu L."/>
        </authorList>
    </citation>
    <scope>NUCLEOTIDE SEQUENCE [LARGE SCALE GENOMIC DNA]</scope>
    <source>
        <strain evidence="2 3">ZF39</strain>
    </source>
</reference>
<dbReference type="EMBL" id="CP154795">
    <property type="protein sequence ID" value="XAN08146.1"/>
    <property type="molecule type" value="Genomic_DNA"/>
</dbReference>
<name>A0ABZ3FPZ1_9ACTN</name>
<feature type="transmembrane region" description="Helical" evidence="1">
    <location>
        <begin position="147"/>
        <end position="166"/>
    </location>
</feature>
<feature type="transmembrane region" description="Helical" evidence="1">
    <location>
        <begin position="233"/>
        <end position="252"/>
    </location>
</feature>
<organism evidence="2 3">
    <name type="scientific">Ammonicoccus fulvus</name>
    <dbReference type="NCBI Taxonomy" id="3138240"/>
    <lineage>
        <taxon>Bacteria</taxon>
        <taxon>Bacillati</taxon>
        <taxon>Actinomycetota</taxon>
        <taxon>Actinomycetes</taxon>
        <taxon>Propionibacteriales</taxon>
        <taxon>Propionibacteriaceae</taxon>
        <taxon>Ammonicoccus</taxon>
    </lineage>
</organism>
<feature type="transmembrane region" description="Helical" evidence="1">
    <location>
        <begin position="264"/>
        <end position="284"/>
    </location>
</feature>
<dbReference type="Proteomes" id="UP001442841">
    <property type="component" value="Chromosome"/>
</dbReference>
<evidence type="ECO:0000313" key="3">
    <source>
        <dbReference type="Proteomes" id="UP001442841"/>
    </source>
</evidence>
<dbReference type="RefSeq" id="WP_425309602.1">
    <property type="nucleotide sequence ID" value="NZ_CP154795.1"/>
</dbReference>